<gene>
    <name evidence="13" type="primary">selD</name>
    <name evidence="13" type="ORF">E2F43_05335</name>
</gene>
<comment type="caution">
    <text evidence="13">The sequence shown here is derived from an EMBL/GenBank/DDBJ whole genome shotgun (WGS) entry which is preliminary data.</text>
</comment>
<dbReference type="InterPro" id="IPR016188">
    <property type="entry name" value="PurM-like_N"/>
</dbReference>
<keyword evidence="6" id="KW-0274">FAD</keyword>
<evidence type="ECO:0000259" key="10">
    <source>
        <dbReference type="Pfam" id="PF00586"/>
    </source>
</evidence>
<dbReference type="InterPro" id="IPR036921">
    <property type="entry name" value="PurM-like_N_sf"/>
</dbReference>
<dbReference type="PANTHER" id="PTHR42913">
    <property type="entry name" value="APOPTOSIS-INDUCING FACTOR 1"/>
    <property type="match status" value="1"/>
</dbReference>
<name>A0A4R5LW13_9GAMM</name>
<dbReference type="SUPFAM" id="SSF55326">
    <property type="entry name" value="PurM N-terminal domain-like"/>
    <property type="match status" value="1"/>
</dbReference>
<dbReference type="CDD" id="cd02195">
    <property type="entry name" value="SelD"/>
    <property type="match status" value="1"/>
</dbReference>
<comment type="cofactor">
    <cofactor evidence="1">
        <name>FAD</name>
        <dbReference type="ChEBI" id="CHEBI:57692"/>
    </cofactor>
</comment>
<feature type="domain" description="PurM-like C-terminal" evidence="11">
    <location>
        <begin position="555"/>
        <end position="728"/>
    </location>
</feature>
<dbReference type="NCBIfam" id="TIGR00476">
    <property type="entry name" value="selD"/>
    <property type="match status" value="1"/>
</dbReference>
<dbReference type="Pfam" id="PF07992">
    <property type="entry name" value="Pyr_redox_2"/>
    <property type="match status" value="1"/>
</dbReference>
<dbReference type="Gene3D" id="3.90.650.10">
    <property type="entry name" value="PurM-like C-terminal domain"/>
    <property type="match status" value="1"/>
</dbReference>
<evidence type="ECO:0000256" key="3">
    <source>
        <dbReference type="ARBA" id="ARBA00022679"/>
    </source>
</evidence>
<dbReference type="Pfam" id="PF00586">
    <property type="entry name" value="AIRS"/>
    <property type="match status" value="1"/>
</dbReference>
<feature type="domain" description="FAD/NAD(P)-binding" evidence="12">
    <location>
        <begin position="10"/>
        <end position="307"/>
    </location>
</feature>
<dbReference type="InterPro" id="IPR023753">
    <property type="entry name" value="FAD/NAD-binding_dom"/>
</dbReference>
<dbReference type="GO" id="GO:0005524">
    <property type="term" value="F:ATP binding"/>
    <property type="evidence" value="ECO:0007669"/>
    <property type="project" value="UniProtKB-KW"/>
</dbReference>
<dbReference type="EMBL" id="SMSE01000001">
    <property type="protein sequence ID" value="TDG15649.1"/>
    <property type="molecule type" value="Genomic_DNA"/>
</dbReference>
<evidence type="ECO:0000256" key="7">
    <source>
        <dbReference type="ARBA" id="ARBA00022840"/>
    </source>
</evidence>
<evidence type="ECO:0000256" key="4">
    <source>
        <dbReference type="ARBA" id="ARBA00022741"/>
    </source>
</evidence>
<dbReference type="SUPFAM" id="SSF56042">
    <property type="entry name" value="PurM C-terminal domain-like"/>
    <property type="match status" value="1"/>
</dbReference>
<evidence type="ECO:0000259" key="12">
    <source>
        <dbReference type="Pfam" id="PF07992"/>
    </source>
</evidence>
<protein>
    <submittedName>
        <fullName evidence="13">Selenide, water dikinase SelD</fullName>
        <ecNumber evidence="13">2.7.9.3</ecNumber>
    </submittedName>
</protein>
<dbReference type="GO" id="GO:0004756">
    <property type="term" value="F:selenide, water dikinase activity"/>
    <property type="evidence" value="ECO:0007669"/>
    <property type="project" value="UniProtKB-EC"/>
</dbReference>
<dbReference type="PANTHER" id="PTHR42913:SF9">
    <property type="entry name" value="SLR1591 PROTEIN"/>
    <property type="match status" value="1"/>
</dbReference>
<keyword evidence="4" id="KW-0547">Nucleotide-binding</keyword>
<reference evidence="13 14" key="1">
    <citation type="submission" date="2019-03" db="EMBL/GenBank/DDBJ databases">
        <title>Seongchinamella monodicae gen. nov., sp. nov., a novel member of the Gammaproteobacteria isolated from a tidal mudflat of beach.</title>
        <authorList>
            <person name="Yang H.G."/>
            <person name="Kang J.W."/>
            <person name="Lee S.D."/>
        </authorList>
    </citation>
    <scope>NUCLEOTIDE SEQUENCE [LARGE SCALE GENOMIC DNA]</scope>
    <source>
        <strain evidence="13 14">GH4-78</strain>
    </source>
</reference>
<evidence type="ECO:0000259" key="11">
    <source>
        <dbReference type="Pfam" id="PF02769"/>
    </source>
</evidence>
<proteinExistence type="predicted"/>
<sequence>MQTPAELQQDLVLVGGGHSHALVLRMLAMDPIAGLRISLVSPASHTPYSGMLPGLVAGHYSFEQSHIDLARLCQWAGVRFIASEVTALDPAARQLTLLGRPPISYDLLSIDIGSQPELDSVPGARAHSVPVKPVAGLWQRWRELESRLQLSDRSHRLAVVGGGAGSVELALAMAHRLAEDPVSIALFCGAPQILQSYNRRARSAVMGALARHGVELYLDSRVAKVEDDAIVLGDDSRHLYDDLFWCTGASAAPWVAASGLACDAGGFLLVDDTLRCPDDPAVFGAGDIASQLNHPRPKAGVYAVRQAPALAHNLRATLLGRPLREHRPQQRFLSLLSLGDRQATADRGLFSATGRWVWQWKDRIDREFMGRFENLPAMTGPIDGDAVPGALEPGAKPHCGGCGAKVGAAGLSAVLADLHHEFPEQVVPPGEGDDAAPIPGAPGETVLQSLDLLRQLLADPWLMGRIAANHALSDLYACGARPVSALAAITLPFASGSLLERDLHQVLAGALHEFSKVDCILAGGHSMQGPEMQLGFAVNGRVASGGQLTKRGAGNGDVLILTKPLGTGVLFAAHMQQLADGRDLAAAIEMMLQSNALAAELAVTFEVSACTDITGFGLLGHLLEMLCPGQRATLELAGMPCLPGAREQLAAGVRSTMHQTNAAAGLEALEPDTAAPEGAAQILFDPQTSGGLLLAIAPTRASDLLAGLHHAGYDEARVIGKVAADPDPGAATVILT</sequence>
<dbReference type="Proteomes" id="UP000295554">
    <property type="component" value="Unassembled WGS sequence"/>
</dbReference>
<keyword evidence="3 13" id="KW-0808">Transferase</keyword>
<keyword evidence="9" id="KW-0711">Selenium</keyword>
<evidence type="ECO:0000256" key="5">
    <source>
        <dbReference type="ARBA" id="ARBA00022777"/>
    </source>
</evidence>
<evidence type="ECO:0000256" key="8">
    <source>
        <dbReference type="ARBA" id="ARBA00023002"/>
    </source>
</evidence>
<dbReference type="InterPro" id="IPR017584">
    <property type="entry name" value="Pyridine_nucleo_diS_OxRdtase_N"/>
</dbReference>
<evidence type="ECO:0000313" key="13">
    <source>
        <dbReference type="EMBL" id="TDG15649.1"/>
    </source>
</evidence>
<dbReference type="Gene3D" id="3.50.50.100">
    <property type="match status" value="1"/>
</dbReference>
<dbReference type="AlphaFoldDB" id="A0A4R5LW13"/>
<dbReference type="SUPFAM" id="SSF51905">
    <property type="entry name" value="FAD/NAD(P)-binding domain"/>
    <property type="match status" value="2"/>
</dbReference>
<keyword evidence="8" id="KW-0560">Oxidoreductase</keyword>
<evidence type="ECO:0000256" key="9">
    <source>
        <dbReference type="ARBA" id="ARBA00023266"/>
    </source>
</evidence>
<dbReference type="InterPro" id="IPR000408">
    <property type="entry name" value="Reg_chr_condens"/>
</dbReference>
<dbReference type="PROSITE" id="PS00626">
    <property type="entry name" value="RCC1_2"/>
    <property type="match status" value="1"/>
</dbReference>
<keyword evidence="5 13" id="KW-0418">Kinase</keyword>
<keyword evidence="7" id="KW-0067">ATP-binding</keyword>
<dbReference type="NCBIfam" id="TIGR03169">
    <property type="entry name" value="Nterm_to_SelD"/>
    <property type="match status" value="1"/>
</dbReference>
<keyword evidence="2" id="KW-0285">Flavoprotein</keyword>
<evidence type="ECO:0000256" key="1">
    <source>
        <dbReference type="ARBA" id="ARBA00001974"/>
    </source>
</evidence>
<organism evidence="13 14">
    <name type="scientific">Seongchinamella unica</name>
    <dbReference type="NCBI Taxonomy" id="2547392"/>
    <lineage>
        <taxon>Bacteria</taxon>
        <taxon>Pseudomonadati</taxon>
        <taxon>Pseudomonadota</taxon>
        <taxon>Gammaproteobacteria</taxon>
        <taxon>Cellvibrionales</taxon>
        <taxon>Halieaceae</taxon>
        <taxon>Seongchinamella</taxon>
    </lineage>
</organism>
<dbReference type="InterPro" id="IPR036676">
    <property type="entry name" value="PurM-like_C_sf"/>
</dbReference>
<dbReference type="RefSeq" id="WP_133210313.1">
    <property type="nucleotide sequence ID" value="NZ_SMSE01000001.1"/>
</dbReference>
<dbReference type="Gene3D" id="3.30.1330.10">
    <property type="entry name" value="PurM-like, N-terminal domain"/>
    <property type="match status" value="1"/>
</dbReference>
<keyword evidence="14" id="KW-1185">Reference proteome</keyword>
<feature type="domain" description="PurM-like N-terminal" evidence="10">
    <location>
        <begin position="432"/>
        <end position="542"/>
    </location>
</feature>
<dbReference type="Pfam" id="PF02769">
    <property type="entry name" value="AIRS_C"/>
    <property type="match status" value="1"/>
</dbReference>
<evidence type="ECO:0000256" key="6">
    <source>
        <dbReference type="ARBA" id="ARBA00022827"/>
    </source>
</evidence>
<evidence type="ECO:0000256" key="2">
    <source>
        <dbReference type="ARBA" id="ARBA00022630"/>
    </source>
</evidence>
<dbReference type="EC" id="2.7.9.3" evidence="13"/>
<dbReference type="InterPro" id="IPR051169">
    <property type="entry name" value="NADH-Q_oxidoreductase"/>
</dbReference>
<dbReference type="GO" id="GO:0019646">
    <property type="term" value="P:aerobic electron transport chain"/>
    <property type="evidence" value="ECO:0007669"/>
    <property type="project" value="TreeGrafter"/>
</dbReference>
<dbReference type="InterPro" id="IPR004536">
    <property type="entry name" value="SPS/SelD"/>
</dbReference>
<accession>A0A4R5LW13</accession>
<dbReference type="InterPro" id="IPR010918">
    <property type="entry name" value="PurM-like_C_dom"/>
</dbReference>
<dbReference type="OrthoDB" id="9767928at2"/>
<dbReference type="GO" id="GO:0003955">
    <property type="term" value="F:NAD(P)H dehydrogenase (quinone) activity"/>
    <property type="evidence" value="ECO:0007669"/>
    <property type="project" value="TreeGrafter"/>
</dbReference>
<dbReference type="InterPro" id="IPR036188">
    <property type="entry name" value="FAD/NAD-bd_sf"/>
</dbReference>
<evidence type="ECO:0000313" key="14">
    <source>
        <dbReference type="Proteomes" id="UP000295554"/>
    </source>
</evidence>